<dbReference type="STRING" id="327505.A0A2H3GFB3"/>
<feature type="region of interest" description="Disordered" evidence="6">
    <location>
        <begin position="362"/>
        <end position="450"/>
    </location>
</feature>
<protein>
    <recommendedName>
        <fullName evidence="4">Histone transcription regulator 3 homolog</fullName>
    </recommendedName>
</protein>
<feature type="compositionally biased region" description="Basic and acidic residues" evidence="6">
    <location>
        <begin position="389"/>
        <end position="401"/>
    </location>
</feature>
<evidence type="ECO:0000313" key="7">
    <source>
        <dbReference type="EMBL" id="PCD29357.1"/>
    </source>
</evidence>
<comment type="caution">
    <text evidence="7">The sequence shown here is derived from an EMBL/GenBank/DDBJ whole genome shotgun (WGS) entry which is preliminary data.</text>
</comment>
<feature type="region of interest" description="Disordered" evidence="6">
    <location>
        <begin position="1701"/>
        <end position="1737"/>
    </location>
</feature>
<dbReference type="PANTHER" id="PTHR15502:SF7">
    <property type="entry name" value="CALCINEURIN-BINDING PROTEIN CABIN-1"/>
    <property type="match status" value="1"/>
</dbReference>
<feature type="region of interest" description="Disordered" evidence="6">
    <location>
        <begin position="1750"/>
        <end position="1968"/>
    </location>
</feature>
<feature type="compositionally biased region" description="Basic and acidic residues" evidence="6">
    <location>
        <begin position="1789"/>
        <end position="1807"/>
    </location>
</feature>
<reference evidence="7 8" key="2">
    <citation type="journal article" date="2017" name="Sci. Rep.">
        <title>A mobile pathogenicity chromosome in Fusarium oxysporum for infection of multiple cucurbit species.</title>
        <authorList>
            <person name="van Dam P."/>
            <person name="Fokkens L."/>
            <person name="Ayukawa Y."/>
            <person name="van der Gragt M."/>
            <person name="Ter Horst A."/>
            <person name="Brankovics B."/>
            <person name="Houterman P.M."/>
            <person name="Arie T."/>
            <person name="Rep M."/>
        </authorList>
    </citation>
    <scope>NUCLEOTIDE SEQUENCE [LARGE SCALE GENOMIC DNA]</scope>
    <source>
        <strain evidence="7 8">Forc016</strain>
    </source>
</reference>
<feature type="region of interest" description="Disordered" evidence="6">
    <location>
        <begin position="265"/>
        <end position="304"/>
    </location>
</feature>
<comment type="similarity">
    <text evidence="3">Belongs to the HIR3 family.</text>
</comment>
<evidence type="ECO:0000256" key="6">
    <source>
        <dbReference type="SAM" id="MobiDB-lite"/>
    </source>
</evidence>
<evidence type="ECO:0000256" key="2">
    <source>
        <dbReference type="ARBA" id="ARBA00004123"/>
    </source>
</evidence>
<gene>
    <name evidence="7" type="ORF">AU210_011895</name>
</gene>
<dbReference type="Proteomes" id="UP000219602">
    <property type="component" value="Chromosome 10"/>
</dbReference>
<evidence type="ECO:0000256" key="1">
    <source>
        <dbReference type="ARBA" id="ARBA00002687"/>
    </source>
</evidence>
<feature type="compositionally biased region" description="Basic and acidic residues" evidence="6">
    <location>
        <begin position="367"/>
        <end position="382"/>
    </location>
</feature>
<dbReference type="GO" id="GO:0031491">
    <property type="term" value="F:nucleosome binding"/>
    <property type="evidence" value="ECO:0007669"/>
    <property type="project" value="TreeGrafter"/>
</dbReference>
<feature type="compositionally biased region" description="Low complexity" evidence="6">
    <location>
        <begin position="1759"/>
        <end position="1768"/>
    </location>
</feature>
<sequence>MPAFQAINLEPEDNIDEQIDTTKEIHVDEALKRFQNALKLHAQGPRSREAAETAYNELFESEIFKYREAKTDYERAERHADGQPDVSNLDHSLTDGGLDVDAGGADGVAASLAQALYLSYKNYGQFFVDKYKDESTSNPVFKEKTRLKYHDDHGNKVLDSWMTALDQDPSDPELWRRAARFAGAMNSHRIKRYCLEAAIELDDDPAVVEVEPPSLAEGMAGEQLKDQLQLLGDEMALSHPIMAPWLKKKMPALLKRHLDPIPFLPDPTRSLIPPKDPVTQDQTVEDTEMRKAEDASRSDPKTVSSWASLGDELINCLANSTEVFDIFDKIVQSSVDEVVVETPSNDSESISSEIQVAIGRPIQPAEPSEKSSPEAEPKDQKAASEATEDSQKAGDQTKKEANGVSTRKRSQSAAGLPDGAEEENATEKRSKRVRRRETLQAEESTDPSTLIANQLQPYQGADQNLFQMTKSVLENLGVDDKSTFDFITELIDSCAVEDRPGKITNLAAGDLSSAIVDFREEVAKVFLHKNEQAPLGPSSFLEHAKTSSQDQNSTPTFNETQGLRSFATKVGESRSWMTVEDVAYEWVRAVGQSYATTKWSDKMKLSVVQMLNHSDSALHQRITEKMELAAGSLEKLAELETIVPMIYELHIDIYELITNPSSVVDYATRMKTKYRLGRWLDVASAYIQALDRPSNDELSARFLWTSVLVSSHSEQPVREHILLMWTSLRDHLADEKIPTISLPNNVVMPTISPEAADREISKLTTMDFFLGLFQDNMEDPVSVIETLEPVLNPSSVCAPPGSQTPRVRVLKLMMQAQAASKRSHFRTVQVRACKIYGNFFITVAQSLDLEGETYANTPADSRKLLLMRTLKSLDELLISALYSALNDNTAFEIIDDAHIKSTTAALAKVNCLLHVSSLCEDEVRIGLKTERPGNAASKAALQSLKNKLKEMQIRAWCLQYTMFKAGINEDNCIIGLEKDLADFLAAIHQVIGIRKFCKASNKIFLKVMRVELLKLKNIENWEDYLGQVLYDLHGLKLGAGVWEVQDHACPPEKLEKRQTMQLVERVTILANRMPMKDLLKSDLKTTIDHMQQTLGQAKSTSQMYHNLRNFTEYLKRPIHPLRLYRALTGEVSVDAVSVNTPETILATHGWFFLLGMMALTKFKGVDLNRRQTPGATDDLRIGATFLRLQLQFTADRWDAWFRLAECFDYELDESVLWTADKMNKDRPELVKFQRNAIHCYTLALSHSRNVEVETHDGDPLHDLYHKFAMRMYASSREPFAMEPFHHSDQERYFIEDMGAGTFKKILHPQMNEYKVWKFAAKLFRMAMQRKPTDWKNPYMLSKCYWKMYQTSDDQLDVKDVKSKISIELLIHTLKKAVKVAHNARRGRNSDPILEPHYKIVSILHKLVIRGDLPSKDAAAILAEQPFGLAVNPDDHFASFTEPEDWEEYIIRNLTKLRDKDKSNWQHRIIIRHARILFDEANEAQGSDRLVEAKAAFGILRDSMVTKTMVMNVWKCDAERPGRHHVYTEQYVRFMTKLLVIMSDRNNLEQLLRRLRKKGADYYHFTDLWQSCCMAYLKLLREGYHVSPVSDDVFKSLSSEEFEVIGERIADWAASDGADIPLFNCMKETIELKKLNANLMKVAPIDDLLNDCYSRIYSEIAKTLPGPDPSKVVEERHHAKEVAAQLEAAQAEAKATSSLANILNAPNGQESITGTATPMETEKHEAAPRARKLGVRRPDVLRKAEQAVVRALEAPKSSKSRVGSVSSGKRGSHTPIQHASDAGSDEEADAQIRREAGHDVDVDMKDAGDEHEEEHEEDHEDHEEEHDEDHEDGVDDDNGEEHAEDKAESEPGSIHDSADDESDLSDVPEDYDEEVPPGLIFPNLRQHTNESSGEDADSESEGDDEAEESDGEEEAEEEEEHDESREDGEETLGNEDTELADGEEEEDEVDGDERRENWDADDSVRAEAW</sequence>
<dbReference type="GO" id="GO:0006325">
    <property type="term" value="P:chromatin organization"/>
    <property type="evidence" value="ECO:0007669"/>
    <property type="project" value="InterPro"/>
</dbReference>
<feature type="compositionally biased region" description="Acidic residues" evidence="6">
    <location>
        <begin position="1808"/>
        <end position="1838"/>
    </location>
</feature>
<feature type="compositionally biased region" description="Basic and acidic residues" evidence="6">
    <location>
        <begin position="1951"/>
        <end position="1968"/>
    </location>
</feature>
<feature type="compositionally biased region" description="Basic and acidic residues" evidence="6">
    <location>
        <begin position="1839"/>
        <end position="1848"/>
    </location>
</feature>
<accession>A0A2H3GFB3</accession>
<dbReference type="GO" id="GO:0000417">
    <property type="term" value="C:HIR complex"/>
    <property type="evidence" value="ECO:0007669"/>
    <property type="project" value="TreeGrafter"/>
</dbReference>
<name>A0A2H3GFB3_FUSOX</name>
<feature type="compositionally biased region" description="Acidic residues" evidence="6">
    <location>
        <begin position="1857"/>
        <end position="1874"/>
    </location>
</feature>
<evidence type="ECO:0000256" key="3">
    <source>
        <dbReference type="ARBA" id="ARBA00007335"/>
    </source>
</evidence>
<dbReference type="PANTHER" id="PTHR15502">
    <property type="entry name" value="CALCINEURIN-BINDING PROTEIN CABIN 1-RELATED"/>
    <property type="match status" value="1"/>
</dbReference>
<evidence type="ECO:0000256" key="4">
    <source>
        <dbReference type="ARBA" id="ARBA00014848"/>
    </source>
</evidence>
<feature type="compositionally biased region" description="Basic and acidic residues" evidence="6">
    <location>
        <begin position="287"/>
        <end position="300"/>
    </location>
</feature>
<evidence type="ECO:0000256" key="5">
    <source>
        <dbReference type="ARBA" id="ARBA00023242"/>
    </source>
</evidence>
<feature type="compositionally biased region" description="Acidic residues" evidence="6">
    <location>
        <begin position="1891"/>
        <end position="1950"/>
    </location>
</feature>
<comment type="function">
    <text evidence="1">Has a role in a nucleosome assembly pathway that is required for the integrity of heterochromatin and proper chromosome segregation.</text>
</comment>
<dbReference type="EMBL" id="MABQ02000008">
    <property type="protein sequence ID" value="PCD29357.1"/>
    <property type="molecule type" value="Genomic_DNA"/>
</dbReference>
<feature type="compositionally biased region" description="Polar residues" evidence="6">
    <location>
        <begin position="1703"/>
        <end position="1717"/>
    </location>
</feature>
<evidence type="ECO:0000313" key="8">
    <source>
        <dbReference type="Proteomes" id="UP000219602"/>
    </source>
</evidence>
<dbReference type="GO" id="GO:0005634">
    <property type="term" value="C:nucleus"/>
    <property type="evidence" value="ECO:0007669"/>
    <property type="project" value="UniProtKB-SubCell"/>
</dbReference>
<comment type="subcellular location">
    <subcellularLocation>
        <location evidence="2">Nucleus</location>
    </subcellularLocation>
</comment>
<proteinExistence type="inferred from homology"/>
<keyword evidence="5" id="KW-0539">Nucleus</keyword>
<reference evidence="7 8" key="1">
    <citation type="journal article" date="2016" name="Environ. Microbiol.">
        <title>Effector profiles distinguish formae speciales of Fusarium oxysporum.</title>
        <authorList>
            <person name="van Dam P."/>
            <person name="Fokkens L."/>
            <person name="Schmidt S.M."/>
            <person name="Linmans J.H."/>
            <person name="Kistler H.C."/>
            <person name="Ma L.J."/>
            <person name="Rep M."/>
        </authorList>
    </citation>
    <scope>NUCLEOTIDE SEQUENCE [LARGE SCALE GENOMIC DNA]</scope>
    <source>
        <strain evidence="7 8">Forc016</strain>
    </source>
</reference>
<organism evidence="7 8">
    <name type="scientific">Fusarium oxysporum f. sp. radicis-cucumerinum</name>
    <dbReference type="NCBI Taxonomy" id="327505"/>
    <lineage>
        <taxon>Eukaryota</taxon>
        <taxon>Fungi</taxon>
        <taxon>Dikarya</taxon>
        <taxon>Ascomycota</taxon>
        <taxon>Pezizomycotina</taxon>
        <taxon>Sordariomycetes</taxon>
        <taxon>Hypocreomycetidae</taxon>
        <taxon>Hypocreales</taxon>
        <taxon>Nectriaceae</taxon>
        <taxon>Fusarium</taxon>
        <taxon>Fusarium oxysporum species complex</taxon>
    </lineage>
</organism>
<dbReference type="InterPro" id="IPR033053">
    <property type="entry name" value="Hir3/CABIN1"/>
</dbReference>